<sequence>MSLLLGGSVFNNIFYRLMGASVGKNAYIEGRALEYDLLSVGEGATVGRETYPQCHTVERLVIRNAPITLESSATMRSRSVIMPGATLSKGSCLQEFSLLLKGEVTGTNEVWWGNPASRRPPGVYSSFDLNLKDEQCVSFSSLELI</sequence>
<dbReference type="AlphaFoldDB" id="A0A0D3K0M6"/>
<proteinExistence type="predicted"/>
<organism evidence="1 2">
    <name type="scientific">Emiliania huxleyi (strain CCMP1516)</name>
    <dbReference type="NCBI Taxonomy" id="280463"/>
    <lineage>
        <taxon>Eukaryota</taxon>
        <taxon>Haptista</taxon>
        <taxon>Haptophyta</taxon>
        <taxon>Prymnesiophyceae</taxon>
        <taxon>Isochrysidales</taxon>
        <taxon>Noelaerhabdaceae</taxon>
        <taxon>Emiliania</taxon>
    </lineage>
</organism>
<dbReference type="EnsemblProtists" id="EOD29311">
    <property type="protein sequence ID" value="EOD29311"/>
    <property type="gene ID" value="EMIHUDRAFT_203925"/>
</dbReference>
<reference evidence="2" key="1">
    <citation type="journal article" date="2013" name="Nature">
        <title>Pan genome of the phytoplankton Emiliania underpins its global distribution.</title>
        <authorList>
            <person name="Read B.A."/>
            <person name="Kegel J."/>
            <person name="Klute M.J."/>
            <person name="Kuo A."/>
            <person name="Lefebvre S.C."/>
            <person name="Maumus F."/>
            <person name="Mayer C."/>
            <person name="Miller J."/>
            <person name="Monier A."/>
            <person name="Salamov A."/>
            <person name="Young J."/>
            <person name="Aguilar M."/>
            <person name="Claverie J.M."/>
            <person name="Frickenhaus S."/>
            <person name="Gonzalez K."/>
            <person name="Herman E.K."/>
            <person name="Lin Y.C."/>
            <person name="Napier J."/>
            <person name="Ogata H."/>
            <person name="Sarno A.F."/>
            <person name="Shmutz J."/>
            <person name="Schroeder D."/>
            <person name="de Vargas C."/>
            <person name="Verret F."/>
            <person name="von Dassow P."/>
            <person name="Valentin K."/>
            <person name="Van de Peer Y."/>
            <person name="Wheeler G."/>
            <person name="Dacks J.B."/>
            <person name="Delwiche C.F."/>
            <person name="Dyhrman S.T."/>
            <person name="Glockner G."/>
            <person name="John U."/>
            <person name="Richards T."/>
            <person name="Worden A.Z."/>
            <person name="Zhang X."/>
            <person name="Grigoriev I.V."/>
            <person name="Allen A.E."/>
            <person name="Bidle K."/>
            <person name="Borodovsky M."/>
            <person name="Bowler C."/>
            <person name="Brownlee C."/>
            <person name="Cock J.M."/>
            <person name="Elias M."/>
            <person name="Gladyshev V.N."/>
            <person name="Groth M."/>
            <person name="Guda C."/>
            <person name="Hadaegh A."/>
            <person name="Iglesias-Rodriguez M.D."/>
            <person name="Jenkins J."/>
            <person name="Jones B.M."/>
            <person name="Lawson T."/>
            <person name="Leese F."/>
            <person name="Lindquist E."/>
            <person name="Lobanov A."/>
            <person name="Lomsadze A."/>
            <person name="Malik S.B."/>
            <person name="Marsh M.E."/>
            <person name="Mackinder L."/>
            <person name="Mock T."/>
            <person name="Mueller-Roeber B."/>
            <person name="Pagarete A."/>
            <person name="Parker M."/>
            <person name="Probert I."/>
            <person name="Quesneville H."/>
            <person name="Raines C."/>
            <person name="Rensing S.A."/>
            <person name="Riano-Pachon D.M."/>
            <person name="Richier S."/>
            <person name="Rokitta S."/>
            <person name="Shiraiwa Y."/>
            <person name="Soanes D.M."/>
            <person name="van der Giezen M."/>
            <person name="Wahlund T.M."/>
            <person name="Williams B."/>
            <person name="Wilson W."/>
            <person name="Wolfe G."/>
            <person name="Wurch L.L."/>
        </authorList>
    </citation>
    <scope>NUCLEOTIDE SEQUENCE</scope>
</reference>
<dbReference type="InterPro" id="IPR011004">
    <property type="entry name" value="Trimer_LpxA-like_sf"/>
</dbReference>
<dbReference type="PaxDb" id="2903-EOD29311"/>
<dbReference type="SUPFAM" id="SSF51161">
    <property type="entry name" value="Trimeric LpxA-like enzymes"/>
    <property type="match status" value="1"/>
</dbReference>
<dbReference type="RefSeq" id="XP_005781740.1">
    <property type="nucleotide sequence ID" value="XM_005781683.1"/>
</dbReference>
<dbReference type="HOGENOM" id="CLU_1790569_0_0_1"/>
<reference evidence="1" key="2">
    <citation type="submission" date="2024-10" db="UniProtKB">
        <authorList>
            <consortium name="EnsemblProtists"/>
        </authorList>
    </citation>
    <scope>IDENTIFICATION</scope>
</reference>
<protein>
    <submittedName>
        <fullName evidence="1">Uncharacterized protein</fullName>
    </submittedName>
</protein>
<dbReference type="KEGG" id="ehx:EMIHUDRAFT_203925"/>
<keyword evidence="2" id="KW-1185">Reference proteome</keyword>
<dbReference type="Proteomes" id="UP000013827">
    <property type="component" value="Unassembled WGS sequence"/>
</dbReference>
<evidence type="ECO:0000313" key="1">
    <source>
        <dbReference type="EnsemblProtists" id="EOD29311"/>
    </source>
</evidence>
<accession>A0A0D3K0M6</accession>
<name>A0A0D3K0M6_EMIH1</name>
<dbReference type="GeneID" id="19046660"/>
<evidence type="ECO:0000313" key="2">
    <source>
        <dbReference type="Proteomes" id="UP000013827"/>
    </source>
</evidence>
<dbReference type="Gene3D" id="2.160.10.10">
    <property type="entry name" value="Hexapeptide repeat proteins"/>
    <property type="match status" value="1"/>
</dbReference>